<evidence type="ECO:0000256" key="1">
    <source>
        <dbReference type="ARBA" id="ARBA00022475"/>
    </source>
</evidence>
<keyword evidence="10" id="KW-1185">Reference proteome</keyword>
<keyword evidence="4 7" id="KW-0472">Membrane</keyword>
<sequence length="286" mass="30358">METVALALRVALSLAVVLGLLWVLQRRFSRGARTGARKLVRVVERQTIGPKASVVVVDADGQRFLLGVTDQAVNVLDTREAPAEEEAQHSHRAPQTASDSFARLLELATGRAAGKDQAAVRARVRAAGTDRATAQTAAQYDGGASPHRAAAPAVGEASGPFDAAVAGSSAARFAGSSDVPRRAARRAAVQPQPVDAETDGYDQRSVEQEFDGPTFDEPGQETEVIPLRHAGLYPIEGGRRSERTGRRASRAAGWQEQVPDSPLAGSILSPSTWKQTAEALKQVRSR</sequence>
<dbReference type="EMBL" id="CP093326">
    <property type="protein sequence ID" value="UNK46814.1"/>
    <property type="molecule type" value="Genomic_DNA"/>
</dbReference>
<organism evidence="9 10">
    <name type="scientific">Arthrobacter sulfonylureivorans</name>
    <dbReference type="NCBI Taxonomy" id="2486855"/>
    <lineage>
        <taxon>Bacteria</taxon>
        <taxon>Bacillati</taxon>
        <taxon>Actinomycetota</taxon>
        <taxon>Actinomycetes</taxon>
        <taxon>Micrococcales</taxon>
        <taxon>Micrococcaceae</taxon>
        <taxon>Arthrobacter</taxon>
    </lineage>
</organism>
<protein>
    <recommendedName>
        <fullName evidence="7">Flagellar protein</fullName>
    </recommendedName>
</protein>
<dbReference type="Proteomes" id="UP000829069">
    <property type="component" value="Chromosome"/>
</dbReference>
<dbReference type="PANTHER" id="PTHR38766">
    <property type="entry name" value="FLAGELLAR PROTEIN FLIO"/>
    <property type="match status" value="1"/>
</dbReference>
<keyword evidence="3 7" id="KW-1133">Transmembrane helix</keyword>
<keyword evidence="1 7" id="KW-1003">Cell membrane</keyword>
<keyword evidence="9" id="KW-0969">Cilium</keyword>
<dbReference type="NCBIfam" id="TIGR03500">
    <property type="entry name" value="FliO_TIGR"/>
    <property type="match status" value="1"/>
</dbReference>
<accession>A0ABY3W901</accession>
<proteinExistence type="inferred from homology"/>
<keyword evidence="2 7" id="KW-0812">Transmembrane</keyword>
<dbReference type="Pfam" id="PF04347">
    <property type="entry name" value="FliO"/>
    <property type="match status" value="1"/>
</dbReference>
<evidence type="ECO:0000256" key="6">
    <source>
        <dbReference type="ARBA" id="ARBA00037937"/>
    </source>
</evidence>
<reference evidence="9 10" key="1">
    <citation type="submission" date="2022-03" db="EMBL/GenBank/DDBJ databases">
        <title>Isotopic signatures of nitrous oxide derived from detoxification processes.</title>
        <authorList>
            <person name="Behrendt U."/>
            <person name="Buchen C."/>
            <person name="Well R."/>
            <person name="Ulrich A."/>
            <person name="Rohe L."/>
            <person name="Kolb S."/>
            <person name="Schloter M."/>
            <person name="Horn M.A."/>
            <person name="Augustin J."/>
        </authorList>
    </citation>
    <scope>NUCLEOTIDE SEQUENCE [LARGE SCALE GENOMIC DNA]</scope>
    <source>
        <strain evidence="9 10">S4-C24</strain>
    </source>
</reference>
<dbReference type="RefSeq" id="WP_241914714.1">
    <property type="nucleotide sequence ID" value="NZ_CP093326.1"/>
</dbReference>
<feature type="region of interest" description="Disordered" evidence="8">
    <location>
        <begin position="237"/>
        <end position="270"/>
    </location>
</feature>
<evidence type="ECO:0000256" key="4">
    <source>
        <dbReference type="ARBA" id="ARBA00023136"/>
    </source>
</evidence>
<keyword evidence="9" id="KW-0282">Flagellum</keyword>
<feature type="transmembrane region" description="Helical" evidence="7">
    <location>
        <begin position="6"/>
        <end position="24"/>
    </location>
</feature>
<feature type="region of interest" description="Disordered" evidence="8">
    <location>
        <begin position="128"/>
        <end position="154"/>
    </location>
</feature>
<evidence type="ECO:0000256" key="2">
    <source>
        <dbReference type="ARBA" id="ARBA00022692"/>
    </source>
</evidence>
<keyword evidence="5 7" id="KW-0975">Bacterial flagellum</keyword>
<dbReference type="PANTHER" id="PTHR38766:SF1">
    <property type="entry name" value="FLAGELLAR PROTEIN FLIO"/>
    <property type="match status" value="1"/>
</dbReference>
<dbReference type="InterPro" id="IPR022781">
    <property type="entry name" value="Flagellar_biosynth_FliO"/>
</dbReference>
<evidence type="ECO:0000256" key="3">
    <source>
        <dbReference type="ARBA" id="ARBA00022989"/>
    </source>
</evidence>
<gene>
    <name evidence="9" type="primary">fliO</name>
    <name evidence="9" type="ORF">MNQ99_05530</name>
</gene>
<evidence type="ECO:0000313" key="10">
    <source>
        <dbReference type="Proteomes" id="UP000829069"/>
    </source>
</evidence>
<evidence type="ECO:0000256" key="7">
    <source>
        <dbReference type="RuleBase" id="RU362064"/>
    </source>
</evidence>
<keyword evidence="9" id="KW-0966">Cell projection</keyword>
<evidence type="ECO:0000313" key="9">
    <source>
        <dbReference type="EMBL" id="UNK46814.1"/>
    </source>
</evidence>
<evidence type="ECO:0000256" key="5">
    <source>
        <dbReference type="ARBA" id="ARBA00023143"/>
    </source>
</evidence>
<evidence type="ECO:0000256" key="8">
    <source>
        <dbReference type="SAM" id="MobiDB-lite"/>
    </source>
</evidence>
<comment type="subcellular location">
    <subcellularLocation>
        <location evidence="7">Cell membrane</location>
    </subcellularLocation>
    <subcellularLocation>
        <location evidence="7">Bacterial flagellum basal body</location>
    </subcellularLocation>
</comment>
<comment type="similarity">
    <text evidence="6 7">Belongs to the FliO/MopB family.</text>
</comment>
<name>A0ABY3W901_9MICC</name>
<dbReference type="InterPro" id="IPR052205">
    <property type="entry name" value="FliO/MopB"/>
</dbReference>